<keyword evidence="1" id="KW-1133">Transmembrane helix</keyword>
<evidence type="ECO:0000313" key="3">
    <source>
        <dbReference type="Proteomes" id="UP000000329"/>
    </source>
</evidence>
<accession>D8IUA3</accession>
<gene>
    <name evidence="2" type="ordered locus">Hsero_2266</name>
</gene>
<evidence type="ECO:0000256" key="1">
    <source>
        <dbReference type="SAM" id="Phobius"/>
    </source>
</evidence>
<evidence type="ECO:0000313" key="2">
    <source>
        <dbReference type="EMBL" id="ADJ63765.1"/>
    </source>
</evidence>
<proteinExistence type="predicted"/>
<dbReference type="AlphaFoldDB" id="D8IUA3"/>
<dbReference type="HOGENOM" id="CLU_801156_0_0_4"/>
<keyword evidence="1" id="KW-0472">Membrane</keyword>
<keyword evidence="1" id="KW-0812">Transmembrane</keyword>
<reference evidence="2 3" key="1">
    <citation type="submission" date="2010-04" db="EMBL/GenBank/DDBJ databases">
        <title>The genome of Herbaspirillum seropedicae SmR1, an endophytic, nitrogen-fixing, plant-growth promoting beta-Proteobacteria.</title>
        <authorList>
            <person name="Pedrosa F.O."/>
            <person name="Monteiro R.A."/>
            <person name="Wassem R."/>
            <person name="Cruz L.M."/>
            <person name="Ayub R.A."/>
            <person name="Colauto N.B."/>
            <person name="Fernandez M.A."/>
            <person name="Fungaro M.H.P."/>
            <person name="Grisard E.C."/>
            <person name="Hungria M."/>
            <person name="Madeira H.M.F."/>
            <person name="Nodari R.O."/>
            <person name="Osaku C.A."/>
            <person name="Petzl-Erler M.L."/>
            <person name="Terenzi H."/>
            <person name="Vieira L.G.E."/>
            <person name="Almeida M.I.M."/>
            <person name="Alves L.R."/>
            <person name="Arantes O.M.N."/>
            <person name="Balsanelli E."/>
            <person name="Barcellos F.G."/>
            <person name="Baura V.A."/>
            <person name="Binde D.R."/>
            <person name="Campo R.J."/>
            <person name="Chubatsu L.S."/>
            <person name="Chueire L.M.O."/>
            <person name="Ciferri R.R."/>
            <person name="Correa L.C."/>
            <person name="da Conceicao Silva J.L."/>
            <person name="Dabul A.N.G."/>
            <person name="Dambros B.P."/>
            <person name="Faoro H."/>
            <person name="Favetti A."/>
            <person name="Friedermann G."/>
            <person name="Furlaneto M.C."/>
            <person name="Gasques L.S."/>
            <person name="Gimenes C.C.T."/>
            <person name="Gioppo N.M.R."/>
            <person name="Glienke-Blanco C."/>
            <person name="Godoy L.P."/>
            <person name="Guerra M.P."/>
            <person name="Karp S."/>
            <person name="Kava-Cordeiro V."/>
            <person name="Margarido V.P."/>
            <person name="Mathioni S.M."/>
            <person name="Menck-Soares M.A."/>
            <person name="Murace N.K."/>
            <person name="Nicolas M.F."/>
            <person name="Oliveira C.E.C."/>
            <person name="Pagnan N.A.B."/>
            <person name="Pamphile J.A."/>
            <person name="Patussi E.V."/>
            <person name="Pereira L.F.P."/>
            <person name="Pereira-Ferrari L."/>
            <person name="Pinto F.G.S."/>
            <person name="Precoma C."/>
            <person name="Prioli A.J."/>
            <person name="Prioli S.M.A.P."/>
            <person name="Raittz R.T."/>
            <person name="Ramos H.J.O."/>
            <person name="Ribeiro E.M.S.F."/>
            <person name="Rigo L.U."/>
            <person name="Rocha C.L.M.S.C."/>
            <person name="Rocha S.N."/>
            <person name="Santos K."/>
            <person name="Satori D."/>
            <person name="Silva A.G."/>
            <person name="Simao R.C.G."/>
            <person name="Soares M.A.M."/>
            <person name="Souza E.M."/>
            <person name="Steffens M.B.R."/>
            <person name="Steindel M."/>
            <person name="Tadra-Sfeir M.Z."/>
            <person name="Takahashi E.K."/>
            <person name="Torres R.A."/>
            <person name="Valle J.S."/>
            <person name="Vernal J.I."/>
            <person name="Vilas-Boas L.A."/>
            <person name="Watanabe M.A.E."/>
            <person name="Weiss V.A."/>
            <person name="Yates M.A."/>
            <person name="Souza E.M."/>
        </authorList>
    </citation>
    <scope>NUCLEOTIDE SEQUENCE [LARGE SCALE GENOMIC DNA]</scope>
    <source>
        <strain evidence="2 3">SmR1</strain>
    </source>
</reference>
<dbReference type="KEGG" id="hse:Hsero_2266"/>
<organism evidence="2 3">
    <name type="scientific">Herbaspirillum seropedicae (strain SmR1)</name>
    <dbReference type="NCBI Taxonomy" id="757424"/>
    <lineage>
        <taxon>Bacteria</taxon>
        <taxon>Pseudomonadati</taxon>
        <taxon>Pseudomonadota</taxon>
        <taxon>Betaproteobacteria</taxon>
        <taxon>Burkholderiales</taxon>
        <taxon>Oxalobacteraceae</taxon>
        <taxon>Herbaspirillum</taxon>
    </lineage>
</organism>
<feature type="transmembrane region" description="Helical" evidence="1">
    <location>
        <begin position="20"/>
        <end position="38"/>
    </location>
</feature>
<dbReference type="EMBL" id="CP002039">
    <property type="protein sequence ID" value="ADJ63765.1"/>
    <property type="molecule type" value="Genomic_DNA"/>
</dbReference>
<keyword evidence="3" id="KW-1185">Reference proteome</keyword>
<dbReference type="Proteomes" id="UP000000329">
    <property type="component" value="Chromosome"/>
</dbReference>
<name>D8IUA3_HERSS</name>
<protein>
    <submittedName>
        <fullName evidence="2">Uncharacterized protein</fullName>
    </submittedName>
</protein>
<sequence>MPSGLHRTASARTGTCRSPLPLHYSTALLLSLGLPLILPHGLGQQRQGGLFGALALLTDAHRLALQVHRPEMVDAGIDVGGVFVLVQLGHARHEVTGLLLLDGSGEVLHGNSPLGLDEGEQGCFQHRPSQREEKGQPGLFPSRPTGRRGLFLAGIERLLQLAPHGQVLFQTRQGLGGEALDFGVLGRGRGLLEQLDRVFMRRHANHAGIALVEGIALELFQHRDLGALGHAGLLRQADVLAGGQLLELFAHGGVLVNHFLGELLDGRIAAFFQRDLAGLDFSVAGLGCIGHEFLVFRRRLGGGSEGQGNAGRQQGCGCQQATRWAGRYGTLWRTMEQECHGASPCG</sequence>